<dbReference type="Gene3D" id="2.30.30.40">
    <property type="entry name" value="SH3 Domains"/>
    <property type="match status" value="2"/>
</dbReference>
<comment type="caution">
    <text evidence="3">The sequence shown here is derived from an EMBL/GenBank/DDBJ whole genome shotgun (WGS) entry which is preliminary data.</text>
</comment>
<dbReference type="SMART" id="SM00287">
    <property type="entry name" value="SH3b"/>
    <property type="match status" value="3"/>
</dbReference>
<dbReference type="EMBL" id="AEPB01000010">
    <property type="protein sequence ID" value="EGA90858.1"/>
    <property type="molecule type" value="Genomic_DNA"/>
</dbReference>
<dbReference type="Proteomes" id="UP000003052">
    <property type="component" value="Unassembled WGS sequence"/>
</dbReference>
<protein>
    <submittedName>
        <fullName evidence="3">Peptidoglycan N-acetylglucosamine deacetylase</fullName>
    </submittedName>
</protein>
<dbReference type="AlphaFoldDB" id="E7RDV2"/>
<dbReference type="Gene3D" id="2.40.360.20">
    <property type="match status" value="1"/>
</dbReference>
<evidence type="ECO:0000313" key="3">
    <source>
        <dbReference type="EMBL" id="EGA90858.1"/>
    </source>
</evidence>
<feature type="domain" description="SH3b" evidence="2">
    <location>
        <begin position="25"/>
        <end position="89"/>
    </location>
</feature>
<feature type="domain" description="SH3b" evidence="2">
    <location>
        <begin position="91"/>
        <end position="154"/>
    </location>
</feature>
<accession>E7RDV2</accession>
<feature type="chain" id="PRO_5003223862" evidence="1">
    <location>
        <begin position="25"/>
        <end position="380"/>
    </location>
</feature>
<dbReference type="eggNOG" id="COG0726">
    <property type="taxonomic scope" value="Bacteria"/>
</dbReference>
<dbReference type="InterPro" id="IPR003646">
    <property type="entry name" value="SH3-like_bac-type"/>
</dbReference>
<organism evidence="3 4">
    <name type="scientific">Planococcus donghaensis MPA1U2</name>
    <dbReference type="NCBI Taxonomy" id="933115"/>
    <lineage>
        <taxon>Bacteria</taxon>
        <taxon>Bacillati</taxon>
        <taxon>Bacillota</taxon>
        <taxon>Bacilli</taxon>
        <taxon>Bacillales</taxon>
        <taxon>Caryophanaceae</taxon>
        <taxon>Planococcus</taxon>
    </lineage>
</organism>
<evidence type="ECO:0000259" key="2">
    <source>
        <dbReference type="SMART" id="SM00287"/>
    </source>
</evidence>
<proteinExistence type="predicted"/>
<feature type="domain" description="SH3b" evidence="2">
    <location>
        <begin position="155"/>
        <end position="217"/>
    </location>
</feature>
<dbReference type="OrthoDB" id="2453732at2"/>
<reference evidence="3 4" key="1">
    <citation type="journal article" date="2011" name="J. Bacteriol.">
        <title>The Draft Genome of Planococcus donghaensis MPA1U2 Reveals Nonsporulation Pathways Controlled by a Conserved Spo0A Regulon.</title>
        <authorList>
            <person name="Pearson M.D."/>
            <person name="Noller H.F."/>
        </authorList>
    </citation>
    <scope>NUCLEOTIDE SEQUENCE [LARGE SCALE GENOMIC DNA]</scope>
    <source>
        <strain evidence="3 4">MPA1U2</strain>
    </source>
</reference>
<evidence type="ECO:0000256" key="1">
    <source>
        <dbReference type="SAM" id="SignalP"/>
    </source>
</evidence>
<dbReference type="RefSeq" id="WP_008428840.1">
    <property type="nucleotide sequence ID" value="NZ_AEPB01000010.1"/>
</dbReference>
<evidence type="ECO:0000313" key="4">
    <source>
        <dbReference type="Proteomes" id="UP000003052"/>
    </source>
</evidence>
<keyword evidence="1" id="KW-0732">Signal</keyword>
<feature type="signal peptide" evidence="1">
    <location>
        <begin position="1"/>
        <end position="24"/>
    </location>
</feature>
<dbReference type="Pfam" id="PF08239">
    <property type="entry name" value="SH3_3"/>
    <property type="match status" value="2"/>
</dbReference>
<name>E7RDV2_9BACL</name>
<gene>
    <name evidence="3" type="ORF">GPDM_03150</name>
</gene>
<sequence>MKKTLSFIVILFMLLPLFSTITEAATVREVKKTQVTAQLRVSASPKASVTSTLPKGTLVTQLHTVKGGWSYVQTSNKKGYVATSSLIVPSSKTKVVSSKNGVAIKEIKSATSKTISTLKQNVIIEDFGSVGGGWSLVKSGNVTGYANSKSFTVTKPVKKYTNTNVTLRDAATTNGKKIGSLSKNKEVYVHSQKSNWSYVTSGSMKGYAPSSQFSAKKQETTAQTVNSFTDLRPSKIKWMKYYFDGDVLQGNVQAYVENKEYSYIVPSIYMSFSPKSFQMGAPETDFIWTNIPAPLTQNKAVALYDFDWNTYKDVRIGNAYLRSTKETVTTPAGTFKNVVHIEEKINDISFTIHSYFAPGYGLIKVKDSKNRLFYELRSYK</sequence>